<dbReference type="Gene3D" id="3.30.390.30">
    <property type="match status" value="1"/>
</dbReference>
<dbReference type="InterPro" id="IPR012999">
    <property type="entry name" value="Pyr_OxRdtase_I_AS"/>
</dbReference>
<protein>
    <submittedName>
        <fullName evidence="11">Glutathione-disulfide reductase</fullName>
        <ecNumber evidence="11">1.8.1.7</ecNumber>
    </submittedName>
</protein>
<evidence type="ECO:0000256" key="4">
    <source>
        <dbReference type="ARBA" id="ARBA00022827"/>
    </source>
</evidence>
<evidence type="ECO:0000256" key="5">
    <source>
        <dbReference type="ARBA" id="ARBA00023002"/>
    </source>
</evidence>
<dbReference type="Gene3D" id="3.50.50.60">
    <property type="entry name" value="FAD/NAD(P)-binding domain"/>
    <property type="match status" value="2"/>
</dbReference>
<evidence type="ECO:0000256" key="6">
    <source>
        <dbReference type="ARBA" id="ARBA00023157"/>
    </source>
</evidence>
<gene>
    <name evidence="11" type="primary">gorA</name>
    <name evidence="11" type="ORF">ACFPME_15590</name>
</gene>
<dbReference type="InterPro" id="IPR036188">
    <property type="entry name" value="FAD/NAD-bd_sf"/>
</dbReference>
<organism evidence="11 12">
    <name type="scientific">Rhodanobacter umsongensis</name>
    <dbReference type="NCBI Taxonomy" id="633153"/>
    <lineage>
        <taxon>Bacteria</taxon>
        <taxon>Pseudomonadati</taxon>
        <taxon>Pseudomonadota</taxon>
        <taxon>Gammaproteobacteria</taxon>
        <taxon>Lysobacterales</taxon>
        <taxon>Rhodanobacteraceae</taxon>
        <taxon>Rhodanobacter</taxon>
    </lineage>
</organism>
<dbReference type="PIRSF" id="PIRSF000350">
    <property type="entry name" value="Mercury_reductase_MerA"/>
    <property type="match status" value="1"/>
</dbReference>
<name>A0ABW0JPY1_9GAMM</name>
<keyword evidence="6" id="KW-1015">Disulfide bond</keyword>
<evidence type="ECO:0000256" key="3">
    <source>
        <dbReference type="ARBA" id="ARBA00022630"/>
    </source>
</evidence>
<dbReference type="NCBIfam" id="NF004776">
    <property type="entry name" value="PRK06116.1"/>
    <property type="match status" value="1"/>
</dbReference>
<dbReference type="GO" id="GO:0004362">
    <property type="term" value="F:glutathione-disulfide reductase (NADPH) activity"/>
    <property type="evidence" value="ECO:0007669"/>
    <property type="project" value="UniProtKB-EC"/>
</dbReference>
<feature type="domain" description="Pyridine nucleotide-disulphide oxidoreductase dimerisation" evidence="9">
    <location>
        <begin position="338"/>
        <end position="445"/>
    </location>
</feature>
<evidence type="ECO:0000256" key="1">
    <source>
        <dbReference type="ARBA" id="ARBA00001974"/>
    </source>
</evidence>
<evidence type="ECO:0000313" key="11">
    <source>
        <dbReference type="EMBL" id="MFC5437983.1"/>
    </source>
</evidence>
<dbReference type="Proteomes" id="UP001596013">
    <property type="component" value="Unassembled WGS sequence"/>
</dbReference>
<dbReference type="PANTHER" id="PTHR42737">
    <property type="entry name" value="GLUTATHIONE REDUCTASE"/>
    <property type="match status" value="1"/>
</dbReference>
<dbReference type="SUPFAM" id="SSF55424">
    <property type="entry name" value="FAD/NAD-linked reductases, dimerisation (C-terminal) domain"/>
    <property type="match status" value="1"/>
</dbReference>
<evidence type="ECO:0000256" key="8">
    <source>
        <dbReference type="RuleBase" id="RU003691"/>
    </source>
</evidence>
<keyword evidence="3 8" id="KW-0285">Flavoprotein</keyword>
<proteinExistence type="inferred from homology"/>
<evidence type="ECO:0000256" key="7">
    <source>
        <dbReference type="ARBA" id="ARBA00023284"/>
    </source>
</evidence>
<dbReference type="EC" id="1.8.1.7" evidence="11"/>
<dbReference type="PANTHER" id="PTHR42737:SF2">
    <property type="entry name" value="GLUTATHIONE REDUCTASE"/>
    <property type="match status" value="1"/>
</dbReference>
<dbReference type="InterPro" id="IPR001100">
    <property type="entry name" value="Pyr_nuc-diS_OxRdtase"/>
</dbReference>
<dbReference type="InterPro" id="IPR016156">
    <property type="entry name" value="FAD/NAD-linked_Rdtase_dimer_sf"/>
</dbReference>
<dbReference type="InterPro" id="IPR004099">
    <property type="entry name" value="Pyr_nucl-diS_OxRdtase_dimer"/>
</dbReference>
<evidence type="ECO:0000256" key="2">
    <source>
        <dbReference type="ARBA" id="ARBA00007532"/>
    </source>
</evidence>
<dbReference type="PRINTS" id="PR00368">
    <property type="entry name" value="FADPNR"/>
</dbReference>
<dbReference type="RefSeq" id="WP_377306571.1">
    <property type="nucleotide sequence ID" value="NZ_JBHSMK010000009.1"/>
</dbReference>
<evidence type="ECO:0000313" key="12">
    <source>
        <dbReference type="Proteomes" id="UP001596013"/>
    </source>
</evidence>
<keyword evidence="4 8" id="KW-0274">FAD</keyword>
<keyword evidence="5 8" id="KW-0560">Oxidoreductase</keyword>
<dbReference type="PROSITE" id="PS00076">
    <property type="entry name" value="PYRIDINE_REDOX_1"/>
    <property type="match status" value="1"/>
</dbReference>
<dbReference type="Pfam" id="PF02852">
    <property type="entry name" value="Pyr_redox_dim"/>
    <property type="match status" value="1"/>
</dbReference>
<comment type="similarity">
    <text evidence="2 8">Belongs to the class-I pyridine nucleotide-disulfide oxidoreductase family.</text>
</comment>
<keyword evidence="7 8" id="KW-0676">Redox-active center</keyword>
<keyword evidence="12" id="KW-1185">Reference proteome</keyword>
<sequence>MATSHDLIVLGAGSGGLATALRAAQHGARVALLEPAALGGTCVHRGCVPKKALWFAAQWAQAQQFAVDVGFASRPGPLDWEQFRQVRARYIDAIDQRYAQRLHDAGIETIRQAGRFVAADAIELTDGSRLHAAHIVIATGAGPRTLPLPGFRLGMVSDDVFALHALPRRVAVVGGGYVAMEFASLLRTFGSEVQVLAHDRLLESFDAEMVAALQGLMEAQGIRFAMRSAVQTVHRGDDGILIGDAVAGSRGPYDALLWAVGRVPATEALQLAAIGVAVDDRGHVQTDAWQDTNVEGVHAIGDVTARKALTPVAVAAGRRLADRLFGGQPDARLDYANIPGVVFCTPPLGMVGLTEEAARELHGDAVIVHRGRFAPMQWALAGRQGQSLMKLVCVGDDERVLGIHALGPGVDEMLQGFAVALKLGLRKRDLEATVAIHPSSAEELVLLD</sequence>
<evidence type="ECO:0000259" key="10">
    <source>
        <dbReference type="Pfam" id="PF07992"/>
    </source>
</evidence>
<feature type="domain" description="FAD/NAD(P)-binding" evidence="10">
    <location>
        <begin position="6"/>
        <end position="317"/>
    </location>
</feature>
<evidence type="ECO:0000259" key="9">
    <source>
        <dbReference type="Pfam" id="PF02852"/>
    </source>
</evidence>
<dbReference type="InterPro" id="IPR023753">
    <property type="entry name" value="FAD/NAD-binding_dom"/>
</dbReference>
<reference evidence="12" key="1">
    <citation type="journal article" date="2019" name="Int. J. Syst. Evol. Microbiol.">
        <title>The Global Catalogue of Microorganisms (GCM) 10K type strain sequencing project: providing services to taxonomists for standard genome sequencing and annotation.</title>
        <authorList>
            <consortium name="The Broad Institute Genomics Platform"/>
            <consortium name="The Broad Institute Genome Sequencing Center for Infectious Disease"/>
            <person name="Wu L."/>
            <person name="Ma J."/>
        </authorList>
    </citation>
    <scope>NUCLEOTIDE SEQUENCE [LARGE SCALE GENOMIC DNA]</scope>
    <source>
        <strain evidence="12">JCM 17130</strain>
    </source>
</reference>
<comment type="cofactor">
    <cofactor evidence="1">
        <name>FAD</name>
        <dbReference type="ChEBI" id="CHEBI:57692"/>
    </cofactor>
</comment>
<dbReference type="SUPFAM" id="SSF51905">
    <property type="entry name" value="FAD/NAD(P)-binding domain"/>
    <property type="match status" value="1"/>
</dbReference>
<accession>A0ABW0JPY1</accession>
<dbReference type="PRINTS" id="PR00411">
    <property type="entry name" value="PNDRDTASEI"/>
</dbReference>
<dbReference type="Pfam" id="PF07992">
    <property type="entry name" value="Pyr_redox_2"/>
    <property type="match status" value="1"/>
</dbReference>
<comment type="caution">
    <text evidence="11">The sequence shown here is derived from an EMBL/GenBank/DDBJ whole genome shotgun (WGS) entry which is preliminary data.</text>
</comment>
<dbReference type="InterPro" id="IPR046952">
    <property type="entry name" value="GSHR/TRXR-like"/>
</dbReference>
<dbReference type="EMBL" id="JBHSMK010000009">
    <property type="protein sequence ID" value="MFC5437983.1"/>
    <property type="molecule type" value="Genomic_DNA"/>
</dbReference>